<protein>
    <recommendedName>
        <fullName evidence="3">Glucuronosyltransferase</fullName>
    </recommendedName>
</protein>
<name>A0ABD0KDS9_9CAEN</name>
<dbReference type="Proteomes" id="UP001519460">
    <property type="component" value="Unassembled WGS sequence"/>
</dbReference>
<evidence type="ECO:0008006" key="3">
    <source>
        <dbReference type="Google" id="ProtNLM"/>
    </source>
</evidence>
<evidence type="ECO:0000313" key="2">
    <source>
        <dbReference type="Proteomes" id="UP001519460"/>
    </source>
</evidence>
<comment type="caution">
    <text evidence="1">The sequence shown here is derived from an EMBL/GenBank/DDBJ whole genome shotgun (WGS) entry which is preliminary data.</text>
</comment>
<proteinExistence type="predicted"/>
<gene>
    <name evidence="1" type="ORF">BaRGS_00023557</name>
</gene>
<keyword evidence="2" id="KW-1185">Reference proteome</keyword>
<evidence type="ECO:0000313" key="1">
    <source>
        <dbReference type="EMBL" id="KAK7485147.1"/>
    </source>
</evidence>
<accession>A0ABD0KDS9</accession>
<organism evidence="1 2">
    <name type="scientific">Batillaria attramentaria</name>
    <dbReference type="NCBI Taxonomy" id="370345"/>
    <lineage>
        <taxon>Eukaryota</taxon>
        <taxon>Metazoa</taxon>
        <taxon>Spiralia</taxon>
        <taxon>Lophotrochozoa</taxon>
        <taxon>Mollusca</taxon>
        <taxon>Gastropoda</taxon>
        <taxon>Caenogastropoda</taxon>
        <taxon>Sorbeoconcha</taxon>
        <taxon>Cerithioidea</taxon>
        <taxon>Batillariidae</taxon>
        <taxon>Batillaria</taxon>
    </lineage>
</organism>
<dbReference type="AlphaFoldDB" id="A0ABD0KDS9"/>
<reference evidence="1 2" key="1">
    <citation type="journal article" date="2023" name="Sci. Data">
        <title>Genome assembly of the Korean intertidal mud-creeper Batillaria attramentaria.</title>
        <authorList>
            <person name="Patra A.K."/>
            <person name="Ho P.T."/>
            <person name="Jun S."/>
            <person name="Lee S.J."/>
            <person name="Kim Y."/>
            <person name="Won Y.J."/>
        </authorList>
    </citation>
    <scope>NUCLEOTIDE SEQUENCE [LARGE SCALE GENOMIC DNA]</scope>
    <source>
        <strain evidence="1">Wonlab-2016</strain>
    </source>
</reference>
<sequence>MFLPMPVKCQAIIHTQIARALMDLGHEVWLVLWSSVVSTGGFNMDGMNLIEYPVLDFETEITYPTVLEPLYEGRKPNLRLQFQLLEQN</sequence>
<dbReference type="EMBL" id="JACVVK020000198">
    <property type="protein sequence ID" value="KAK7485147.1"/>
    <property type="molecule type" value="Genomic_DNA"/>
</dbReference>